<keyword evidence="1" id="KW-1133">Transmembrane helix</keyword>
<dbReference type="Proteomes" id="UP000008315">
    <property type="component" value="Chromosome"/>
</dbReference>
<evidence type="ECO:0000256" key="1">
    <source>
        <dbReference type="SAM" id="Phobius"/>
    </source>
</evidence>
<organism evidence="2 3">
    <name type="scientific">Methylotuvimicrobium alcaliphilum (strain DSM 19304 / NCIMB 14124 / VKM B-2133 / 20Z)</name>
    <name type="common">Methylomicrobium alcaliphilum</name>
    <dbReference type="NCBI Taxonomy" id="1091494"/>
    <lineage>
        <taxon>Bacteria</taxon>
        <taxon>Pseudomonadati</taxon>
        <taxon>Pseudomonadota</taxon>
        <taxon>Gammaproteobacteria</taxon>
        <taxon>Methylococcales</taxon>
        <taxon>Methylococcaceae</taxon>
        <taxon>Methylotuvimicrobium</taxon>
    </lineage>
</organism>
<sequence>MGPYYRGSSQGVGAFFDLFYQHPILMLILTAGIVVMGIFIYRKRNRDKMTRL</sequence>
<keyword evidence="1" id="KW-0812">Transmembrane</keyword>
<protein>
    <submittedName>
        <fullName evidence="2">Uncharacterized protein</fullName>
    </submittedName>
</protein>
<evidence type="ECO:0000313" key="3">
    <source>
        <dbReference type="Proteomes" id="UP000008315"/>
    </source>
</evidence>
<dbReference type="HOGENOM" id="CLU_3137592_0_0_6"/>
<dbReference type="AlphaFoldDB" id="G4SYB0"/>
<feature type="transmembrane region" description="Helical" evidence="1">
    <location>
        <begin position="20"/>
        <end position="41"/>
    </location>
</feature>
<proteinExistence type="predicted"/>
<accession>G4SYB0</accession>
<gene>
    <name evidence="2" type="ordered locus">MEALZ_3763</name>
</gene>
<name>G4SYB0_META2</name>
<dbReference type="KEGG" id="mah:MEALZ_3763"/>
<dbReference type="EMBL" id="FO082060">
    <property type="protein sequence ID" value="CCE25419.1"/>
    <property type="molecule type" value="Genomic_DNA"/>
</dbReference>
<dbReference type="PATRIC" id="fig|271065.3.peg.3892"/>
<keyword evidence="1" id="KW-0472">Membrane</keyword>
<evidence type="ECO:0000313" key="2">
    <source>
        <dbReference type="EMBL" id="CCE25419.1"/>
    </source>
</evidence>
<keyword evidence="3" id="KW-1185">Reference proteome</keyword>
<reference evidence="3" key="1">
    <citation type="journal article" date="2012" name="J. Bacteriol.">
        <title>Genome sequence of the haloalkaliphilic methanotrophic bacterium Methylomicrobium alcaliphilum 20Z.</title>
        <authorList>
            <person name="Vuilleumier S."/>
            <person name="Khmelenina V.N."/>
            <person name="Bringel F."/>
            <person name="Reshetnikov A.S."/>
            <person name="Lajus A."/>
            <person name="Mangenot S."/>
            <person name="Rouy Z."/>
            <person name="Op den Camp H.J."/>
            <person name="Jetten M.S."/>
            <person name="Dispirito A.A."/>
            <person name="Dunfield P."/>
            <person name="Klotz M.G."/>
            <person name="Semrau J.D."/>
            <person name="Stein L.Y."/>
            <person name="Barbe V."/>
            <person name="Medigue C."/>
            <person name="Trotsenko Y.A."/>
            <person name="Kalyuzhnaya M.G."/>
        </authorList>
    </citation>
    <scope>NUCLEOTIDE SEQUENCE [LARGE SCALE GENOMIC DNA]</scope>
    <source>
        <strain evidence="3">DSM 19304 / NCIMB 14124 / VKM B-2133 / 20Z</strain>
    </source>
</reference>
<dbReference type="RefSeq" id="WP_014150172.1">
    <property type="nucleotide sequence ID" value="NC_016112.1"/>
</dbReference>